<accession>A0A8S9WZS7</accession>
<comment type="caution">
    <text evidence="1">The sequence shown here is derived from an EMBL/GenBank/DDBJ whole genome shotgun (WGS) entry which is preliminary data.</text>
</comment>
<keyword evidence="2" id="KW-1185">Reference proteome</keyword>
<evidence type="ECO:0000313" key="2">
    <source>
        <dbReference type="Proteomes" id="UP000466442"/>
    </source>
</evidence>
<sequence>MRETGRKRSSEFFSKYQDPRPASVLSNHTVVLKFPAKLSDFETKRCTRCRFCLQIPAWIEMLNHADAERTNKFSSEFITGLLDCRGIICLKH</sequence>
<gene>
    <name evidence="1" type="ORF">GE061_003993</name>
</gene>
<protein>
    <submittedName>
        <fullName evidence="1">Uncharacterized protein</fullName>
    </submittedName>
</protein>
<reference evidence="1" key="1">
    <citation type="journal article" date="2021" name="Mol. Ecol. Resour.">
        <title>Apolygus lucorum genome provides insights into omnivorousness and mesophyll feeding.</title>
        <authorList>
            <person name="Liu Y."/>
            <person name="Liu H."/>
            <person name="Wang H."/>
            <person name="Huang T."/>
            <person name="Liu B."/>
            <person name="Yang B."/>
            <person name="Yin L."/>
            <person name="Li B."/>
            <person name="Zhang Y."/>
            <person name="Zhang S."/>
            <person name="Jiang F."/>
            <person name="Zhang X."/>
            <person name="Ren Y."/>
            <person name="Wang B."/>
            <person name="Wang S."/>
            <person name="Lu Y."/>
            <person name="Wu K."/>
            <person name="Fan W."/>
            <person name="Wang G."/>
        </authorList>
    </citation>
    <scope>NUCLEOTIDE SEQUENCE</scope>
    <source>
        <strain evidence="1">12Hb</strain>
    </source>
</reference>
<organism evidence="1 2">
    <name type="scientific">Apolygus lucorum</name>
    <name type="common">Small green plant bug</name>
    <name type="synonym">Lygocoris lucorum</name>
    <dbReference type="NCBI Taxonomy" id="248454"/>
    <lineage>
        <taxon>Eukaryota</taxon>
        <taxon>Metazoa</taxon>
        <taxon>Ecdysozoa</taxon>
        <taxon>Arthropoda</taxon>
        <taxon>Hexapoda</taxon>
        <taxon>Insecta</taxon>
        <taxon>Pterygota</taxon>
        <taxon>Neoptera</taxon>
        <taxon>Paraneoptera</taxon>
        <taxon>Hemiptera</taxon>
        <taxon>Heteroptera</taxon>
        <taxon>Panheteroptera</taxon>
        <taxon>Cimicomorpha</taxon>
        <taxon>Miridae</taxon>
        <taxon>Mirini</taxon>
        <taxon>Apolygus</taxon>
    </lineage>
</organism>
<proteinExistence type="predicted"/>
<evidence type="ECO:0000313" key="1">
    <source>
        <dbReference type="EMBL" id="KAF6201601.1"/>
    </source>
</evidence>
<dbReference type="Proteomes" id="UP000466442">
    <property type="component" value="Linkage Group LG12"/>
</dbReference>
<dbReference type="AlphaFoldDB" id="A0A8S9WZS7"/>
<name>A0A8S9WZS7_APOLU</name>
<dbReference type="EMBL" id="WIXP02000012">
    <property type="protein sequence ID" value="KAF6201601.1"/>
    <property type="molecule type" value="Genomic_DNA"/>
</dbReference>